<dbReference type="InterPro" id="IPR038286">
    <property type="entry name" value="IPK_sf"/>
</dbReference>
<reference evidence="10" key="1">
    <citation type="journal article" date="2021" name="Proc. Natl. Acad. Sci. U.S.A.">
        <title>Three genomes in the algal genus Volvox reveal the fate of a haploid sex-determining region after a transition to homothallism.</title>
        <authorList>
            <person name="Yamamoto K."/>
            <person name="Hamaji T."/>
            <person name="Kawai-Toyooka H."/>
            <person name="Matsuzaki R."/>
            <person name="Takahashi F."/>
            <person name="Nishimura Y."/>
            <person name="Kawachi M."/>
            <person name="Noguchi H."/>
            <person name="Minakuchi Y."/>
            <person name="Umen J.G."/>
            <person name="Toyoda A."/>
            <person name="Nozaki H."/>
        </authorList>
    </citation>
    <scope>NUCLEOTIDE SEQUENCE</scope>
    <source>
        <strain evidence="10">NIES-3785</strain>
        <strain evidence="9">NIES-3786</strain>
    </source>
</reference>
<dbReference type="Proteomes" id="UP000722791">
    <property type="component" value="Unassembled WGS sequence"/>
</dbReference>
<evidence type="ECO:0000256" key="4">
    <source>
        <dbReference type="ARBA" id="ARBA00022777"/>
    </source>
</evidence>
<dbReference type="PANTHER" id="PTHR12400">
    <property type="entry name" value="INOSITOL POLYPHOSPHATE KINASE"/>
    <property type="match status" value="1"/>
</dbReference>
<dbReference type="EC" id="2.7.1.140" evidence="8"/>
<keyword evidence="2 8" id="KW-0808">Transferase</keyword>
<dbReference type="GO" id="GO:0005524">
    <property type="term" value="F:ATP binding"/>
    <property type="evidence" value="ECO:0007669"/>
    <property type="project" value="UniProtKB-KW"/>
</dbReference>
<dbReference type="EC" id="2.7.1.151" evidence="8"/>
<keyword evidence="4 8" id="KW-0418">Kinase</keyword>
<keyword evidence="3 8" id="KW-0547">Nucleotide-binding</keyword>
<evidence type="ECO:0000313" key="12">
    <source>
        <dbReference type="Proteomes" id="UP000747110"/>
    </source>
</evidence>
<name>A0A8J4D563_9CHLO</name>
<dbReference type="EMBL" id="BNCQ01000002">
    <property type="protein sequence ID" value="GIL95635.1"/>
    <property type="molecule type" value="Genomic_DNA"/>
</dbReference>
<proteinExistence type="inferred from homology"/>
<comment type="catalytic activity">
    <reaction evidence="7 8">
        <text>1D-myo-inositol 1,3,4,6-tetrakisphosphate + ATP = 1D-myo-inositol 1,3,4,5,6-pentakisphosphate + ADP + H(+)</text>
        <dbReference type="Rhea" id="RHEA:12717"/>
        <dbReference type="ChEBI" id="CHEBI:15378"/>
        <dbReference type="ChEBI" id="CHEBI:30616"/>
        <dbReference type="ChEBI" id="CHEBI:57660"/>
        <dbReference type="ChEBI" id="CHEBI:57733"/>
        <dbReference type="ChEBI" id="CHEBI:456216"/>
        <dbReference type="EC" id="2.7.1.140"/>
    </reaction>
</comment>
<sequence length="286" mass="31672">MASSIENAEASKDVDLKPCDHQVGGHFSSGKHAGTFVDSSGKFYKVFQDDIRSAREASIYEIIFNDSDDAEVRKEDIVALRPFVSKYFGIVVNGDLKMLALEDTCKAYKKPCVLDAKMGLTTIYEWADEKYKAKNANKDRDTTQSKLGFRVTGFKVWQAEKGEYFVADRNYGKELTPQTMGAAFTKFGTNGLLSPRDVYCGPQGAVAQIRSLKAWFETQQSLLFFAASVLIVYEGAATRAEDANVAIRFIDFAHTFPSKGKRDDNVLRGITVLVDMLQSVGEGDAN</sequence>
<dbReference type="PANTHER" id="PTHR12400:SF51">
    <property type="entry name" value="INOSITOL POLYPHOSPHATE MULTIKINASE"/>
    <property type="match status" value="1"/>
</dbReference>
<keyword evidence="12" id="KW-1185">Reference proteome</keyword>
<dbReference type="GO" id="GO:0005737">
    <property type="term" value="C:cytoplasm"/>
    <property type="evidence" value="ECO:0007669"/>
    <property type="project" value="TreeGrafter"/>
</dbReference>
<dbReference type="GO" id="GO:0051765">
    <property type="term" value="F:inositol tetrakisphosphate kinase activity"/>
    <property type="evidence" value="ECO:0007669"/>
    <property type="project" value="TreeGrafter"/>
</dbReference>
<dbReference type="SUPFAM" id="SSF56104">
    <property type="entry name" value="SAICAR synthase-like"/>
    <property type="match status" value="1"/>
</dbReference>
<evidence type="ECO:0000256" key="6">
    <source>
        <dbReference type="ARBA" id="ARBA00036164"/>
    </source>
</evidence>
<dbReference type="InterPro" id="IPR005522">
    <property type="entry name" value="IPK"/>
</dbReference>
<evidence type="ECO:0000256" key="5">
    <source>
        <dbReference type="ARBA" id="ARBA00022840"/>
    </source>
</evidence>
<dbReference type="GO" id="GO:0032958">
    <property type="term" value="P:inositol phosphate biosynthetic process"/>
    <property type="evidence" value="ECO:0007669"/>
    <property type="project" value="InterPro"/>
</dbReference>
<keyword evidence="5 8" id="KW-0067">ATP-binding</keyword>
<comment type="catalytic activity">
    <reaction evidence="6 8">
        <text>1D-myo-inositol 1,4,5-trisphosphate + 2 ATP = 1D-myo-inositol 1,3,4,5,6-pentakisphosphate + 2 ADP + 2 H(+)</text>
        <dbReference type="Rhea" id="RHEA:32359"/>
        <dbReference type="ChEBI" id="CHEBI:15378"/>
        <dbReference type="ChEBI" id="CHEBI:30616"/>
        <dbReference type="ChEBI" id="CHEBI:57733"/>
        <dbReference type="ChEBI" id="CHEBI:203600"/>
        <dbReference type="ChEBI" id="CHEBI:456216"/>
        <dbReference type="EC" id="2.7.1.151"/>
    </reaction>
</comment>
<evidence type="ECO:0000256" key="3">
    <source>
        <dbReference type="ARBA" id="ARBA00022741"/>
    </source>
</evidence>
<comment type="caution">
    <text evidence="10">The sequence shown here is derived from an EMBL/GenBank/DDBJ whole genome shotgun (WGS) entry which is preliminary data.</text>
</comment>
<protein>
    <recommendedName>
        <fullName evidence="8">Inositol polyphosphate multikinase</fullName>
        <ecNumber evidence="8">2.7.1.140</ecNumber>
        <ecNumber evidence="8">2.7.1.151</ecNumber>
    </recommendedName>
</protein>
<dbReference type="GO" id="GO:0005634">
    <property type="term" value="C:nucleus"/>
    <property type="evidence" value="ECO:0007669"/>
    <property type="project" value="TreeGrafter"/>
</dbReference>
<comment type="similarity">
    <text evidence="1 8">Belongs to the inositol phosphokinase (IPK) family.</text>
</comment>
<evidence type="ECO:0000313" key="9">
    <source>
        <dbReference type="EMBL" id="GIL87494.1"/>
    </source>
</evidence>
<dbReference type="EMBL" id="BNCP01000039">
    <property type="protein sequence ID" value="GIL87494.1"/>
    <property type="molecule type" value="Genomic_DNA"/>
</dbReference>
<dbReference type="Pfam" id="PF03770">
    <property type="entry name" value="IPK"/>
    <property type="match status" value="1"/>
</dbReference>
<dbReference type="GO" id="GO:0008440">
    <property type="term" value="F:inositol-1,4,5-trisphosphate 3-kinase activity"/>
    <property type="evidence" value="ECO:0007669"/>
    <property type="project" value="TreeGrafter"/>
</dbReference>
<dbReference type="AlphaFoldDB" id="A0A8J4D563"/>
<evidence type="ECO:0000313" key="10">
    <source>
        <dbReference type="EMBL" id="GIL95635.1"/>
    </source>
</evidence>
<comment type="function">
    <text evidence="8">Inositol phosphate kinase with a broad substrate specificity.</text>
</comment>
<dbReference type="Proteomes" id="UP000747110">
    <property type="component" value="Unassembled WGS sequence"/>
</dbReference>
<organism evidence="10 11">
    <name type="scientific">Volvox reticuliferus</name>
    <dbReference type="NCBI Taxonomy" id="1737510"/>
    <lineage>
        <taxon>Eukaryota</taxon>
        <taxon>Viridiplantae</taxon>
        <taxon>Chlorophyta</taxon>
        <taxon>core chlorophytes</taxon>
        <taxon>Chlorophyceae</taxon>
        <taxon>CS clade</taxon>
        <taxon>Chlamydomonadales</taxon>
        <taxon>Volvocaceae</taxon>
        <taxon>Volvox</taxon>
    </lineage>
</organism>
<accession>A0A8J4D563</accession>
<evidence type="ECO:0000256" key="7">
    <source>
        <dbReference type="ARBA" id="ARBA00036525"/>
    </source>
</evidence>
<dbReference type="OrthoDB" id="537112at2759"/>
<gene>
    <name evidence="9" type="ORF">Vretifemale_15471</name>
    <name evidence="10" type="ORF">Vretimale_1606</name>
</gene>
<evidence type="ECO:0000256" key="1">
    <source>
        <dbReference type="ARBA" id="ARBA00007374"/>
    </source>
</evidence>
<evidence type="ECO:0000256" key="8">
    <source>
        <dbReference type="RuleBase" id="RU363090"/>
    </source>
</evidence>
<dbReference type="Gene3D" id="3.30.470.160">
    <property type="entry name" value="Inositol polyphosphate kinase"/>
    <property type="match status" value="1"/>
</dbReference>
<evidence type="ECO:0000313" key="11">
    <source>
        <dbReference type="Proteomes" id="UP000722791"/>
    </source>
</evidence>
<evidence type="ECO:0000256" key="2">
    <source>
        <dbReference type="ARBA" id="ARBA00022679"/>
    </source>
</evidence>